<reference evidence="5 6" key="1">
    <citation type="submission" date="2021-10" db="EMBL/GenBank/DDBJ databases">
        <title>Lutispora strain m25 sp. nov., a thermophilic, non-spore-forming bacterium isolated from a lab-scale methanogenic bioreactor digesting anaerobic sludge.</title>
        <authorList>
            <person name="El Houari A."/>
            <person name="Mcdonald J."/>
        </authorList>
    </citation>
    <scope>NUCLEOTIDE SEQUENCE [LARGE SCALE GENOMIC DNA]</scope>
    <source>
        <strain evidence="6">m25</strain>
    </source>
</reference>
<comment type="similarity">
    <text evidence="1">Belongs to the phosphate acetyltransferase and butyryltransferase family.</text>
</comment>
<dbReference type="PANTHER" id="PTHR43356:SF2">
    <property type="entry name" value="PHOSPHATE ACETYLTRANSFERASE"/>
    <property type="match status" value="1"/>
</dbReference>
<comment type="caution">
    <text evidence="5">The sequence shown here is derived from an EMBL/GenBank/DDBJ whole genome shotgun (WGS) entry which is preliminary data.</text>
</comment>
<evidence type="ECO:0000256" key="1">
    <source>
        <dbReference type="ARBA" id="ARBA00005656"/>
    </source>
</evidence>
<gene>
    <name evidence="5" type="ORF">LJD61_06665</name>
</gene>
<dbReference type="NCBIfam" id="NF006045">
    <property type="entry name" value="PRK08190.1"/>
    <property type="match status" value="1"/>
</dbReference>
<dbReference type="SUPFAM" id="SSF53659">
    <property type="entry name" value="Isocitrate/Isopropylmalate dehydrogenase-like"/>
    <property type="match status" value="1"/>
</dbReference>
<dbReference type="EC" id="2.3.1.19" evidence="5"/>
<evidence type="ECO:0000256" key="2">
    <source>
        <dbReference type="ARBA" id="ARBA00022679"/>
    </source>
</evidence>
<accession>A0ABT1ND93</accession>
<dbReference type="NCBIfam" id="NF004472">
    <property type="entry name" value="PRK05805.1"/>
    <property type="match status" value="1"/>
</dbReference>
<dbReference type="Proteomes" id="UP001651880">
    <property type="component" value="Unassembled WGS sequence"/>
</dbReference>
<dbReference type="InterPro" id="IPR050500">
    <property type="entry name" value="Phos_Acetyltrans/Butyryltrans"/>
</dbReference>
<keyword evidence="6" id="KW-1185">Reference proteome</keyword>
<dbReference type="InterPro" id="IPR002505">
    <property type="entry name" value="PTA_PTB"/>
</dbReference>
<feature type="domain" description="Phosphate acetyl/butaryl transferase" evidence="4">
    <location>
        <begin position="5"/>
        <end position="74"/>
    </location>
</feature>
<protein>
    <submittedName>
        <fullName evidence="5">Phosphate butyryltransferase</fullName>
        <ecNumber evidence="5">2.3.1.19</ecNumber>
    </submittedName>
</protein>
<dbReference type="PIRSF" id="PIRSF000428">
    <property type="entry name" value="P_Ac_trans"/>
    <property type="match status" value="1"/>
</dbReference>
<dbReference type="RefSeq" id="WP_255226752.1">
    <property type="nucleotide sequence ID" value="NZ_JAJEKE010000004.1"/>
</dbReference>
<dbReference type="PANTHER" id="PTHR43356">
    <property type="entry name" value="PHOSPHATE ACETYLTRANSFERASE"/>
    <property type="match status" value="1"/>
</dbReference>
<organism evidence="5 6">
    <name type="scientific">Lutispora saccharofermentans</name>
    <dbReference type="NCBI Taxonomy" id="3024236"/>
    <lineage>
        <taxon>Bacteria</taxon>
        <taxon>Bacillati</taxon>
        <taxon>Bacillota</taxon>
        <taxon>Clostridia</taxon>
        <taxon>Lutisporales</taxon>
        <taxon>Lutisporaceae</taxon>
        <taxon>Lutispora</taxon>
    </lineage>
</organism>
<sequence length="303" mass="32223">MIDTFEQIIEYAKNIGPKTIAVAAAEDEDVLKSVEHACEEGIADAILIGDKGKIQEIVEENNLNKGYEIVDEKDKIEACRKAVQLVKAGKASLIMKGFVDTSVILKAILDKETGLNIDGLLSHVGVLKTDKYDRFFIISDSAMNISPSLEDKVSIINNAVKVAHALGNKSPKVAVLCPVEKVNQKILSTVHAAELVRMNNEGIIKGCIVGGPFALDNAVSQEAAKHKGIVNPVAGQADVLITPNLEAGNILNKAIEYFSNVEKAGVIMGAKSPIVLTSRASSVSAKLNSIALAVLISRGSVMD</sequence>
<keyword evidence="2 5" id="KW-0808">Transferase</keyword>
<evidence type="ECO:0000259" key="4">
    <source>
        <dbReference type="Pfam" id="PF01515"/>
    </source>
</evidence>
<evidence type="ECO:0000256" key="3">
    <source>
        <dbReference type="ARBA" id="ARBA00023315"/>
    </source>
</evidence>
<evidence type="ECO:0000313" key="6">
    <source>
        <dbReference type="Proteomes" id="UP001651880"/>
    </source>
</evidence>
<keyword evidence="3 5" id="KW-0012">Acyltransferase</keyword>
<dbReference type="Pfam" id="PF01515">
    <property type="entry name" value="PTA_PTB"/>
    <property type="match status" value="2"/>
</dbReference>
<evidence type="ECO:0000313" key="5">
    <source>
        <dbReference type="EMBL" id="MCQ1529232.1"/>
    </source>
</evidence>
<dbReference type="GO" id="GO:0050182">
    <property type="term" value="F:phosphate butyryltransferase activity"/>
    <property type="evidence" value="ECO:0007669"/>
    <property type="project" value="UniProtKB-EC"/>
</dbReference>
<name>A0ABT1ND93_9FIRM</name>
<dbReference type="EMBL" id="JAJEKE010000004">
    <property type="protein sequence ID" value="MCQ1529232.1"/>
    <property type="molecule type" value="Genomic_DNA"/>
</dbReference>
<proteinExistence type="inferred from homology"/>
<dbReference type="Gene3D" id="3.40.718.10">
    <property type="entry name" value="Isopropylmalate Dehydrogenase"/>
    <property type="match status" value="1"/>
</dbReference>
<dbReference type="InterPro" id="IPR012147">
    <property type="entry name" value="P_Ac_Bu_trans"/>
</dbReference>
<feature type="domain" description="Phosphate acetyl/butaryl transferase" evidence="4">
    <location>
        <begin position="77"/>
        <end position="294"/>
    </location>
</feature>